<evidence type="ECO:0000313" key="2">
    <source>
        <dbReference type="EMBL" id="SFD00068.1"/>
    </source>
</evidence>
<dbReference type="Proteomes" id="UP000198611">
    <property type="component" value="Unassembled WGS sequence"/>
</dbReference>
<evidence type="ECO:0000313" key="3">
    <source>
        <dbReference type="Proteomes" id="UP000198611"/>
    </source>
</evidence>
<organism evidence="2 3">
    <name type="scientific">Thiohalospira halophila DSM 15071</name>
    <dbReference type="NCBI Taxonomy" id="1123397"/>
    <lineage>
        <taxon>Bacteria</taxon>
        <taxon>Pseudomonadati</taxon>
        <taxon>Pseudomonadota</taxon>
        <taxon>Gammaproteobacteria</taxon>
        <taxon>Thiohalospirales</taxon>
        <taxon>Thiohalospiraceae</taxon>
        <taxon>Thiohalospira</taxon>
    </lineage>
</organism>
<accession>A0A1I1NX56</accession>
<keyword evidence="1" id="KW-0472">Membrane</keyword>
<dbReference type="STRING" id="1123397.SAMN05660831_00396"/>
<keyword evidence="3" id="KW-1185">Reference proteome</keyword>
<dbReference type="AlphaFoldDB" id="A0A1I1NX56"/>
<evidence type="ECO:0000256" key="1">
    <source>
        <dbReference type="SAM" id="Phobius"/>
    </source>
</evidence>
<dbReference type="EMBL" id="FOMJ01000001">
    <property type="protein sequence ID" value="SFD00068.1"/>
    <property type="molecule type" value="Genomic_DNA"/>
</dbReference>
<name>A0A1I1NX56_9GAMM</name>
<keyword evidence="1" id="KW-0812">Transmembrane</keyword>
<keyword evidence="1" id="KW-1133">Transmembrane helix</keyword>
<reference evidence="2 3" key="1">
    <citation type="submission" date="2016-10" db="EMBL/GenBank/DDBJ databases">
        <authorList>
            <person name="de Groot N.N."/>
        </authorList>
    </citation>
    <scope>NUCLEOTIDE SEQUENCE [LARGE SCALE GENOMIC DNA]</scope>
    <source>
        <strain evidence="2 3">HL3</strain>
    </source>
</reference>
<feature type="transmembrane region" description="Helical" evidence="1">
    <location>
        <begin position="52"/>
        <end position="73"/>
    </location>
</feature>
<gene>
    <name evidence="2" type="ORF">SAMN05660831_00396</name>
</gene>
<feature type="transmembrane region" description="Helical" evidence="1">
    <location>
        <begin position="20"/>
        <end position="46"/>
    </location>
</feature>
<proteinExistence type="predicted"/>
<sequence>MTGSVCKGLRSLEVVRGMHLAGTILVWLSILLIVVGMVIGFGGMLAGAGEELVKLIALVPWGFLLLMTGTAMAQLSRRR</sequence>
<protein>
    <submittedName>
        <fullName evidence="2">Uncharacterized protein</fullName>
    </submittedName>
</protein>